<comment type="pathway">
    <text evidence="8">Amino-acid biosynthesis; L-proline biosynthesis; L-glutamate 5-semialdehyde from L-glutamate: step 1/2.</text>
</comment>
<dbReference type="Proteomes" id="UP000035086">
    <property type="component" value="Chromosome"/>
</dbReference>
<reference evidence="12" key="1">
    <citation type="submission" date="2014-12" db="EMBL/GenBank/DDBJ databases">
        <title>Complete Genome Sequencing of Pandoraea pulmonicola DSM 16583.</title>
        <authorList>
            <person name="Chan K.-G."/>
        </authorList>
    </citation>
    <scope>NUCLEOTIDE SEQUENCE [LARGE SCALE GENOMIC DNA]</scope>
    <source>
        <strain evidence="12">DSM 16583</strain>
    </source>
</reference>
<keyword evidence="5 8" id="KW-0547">Nucleotide-binding</keyword>
<evidence type="ECO:0000256" key="1">
    <source>
        <dbReference type="ARBA" id="ARBA00022490"/>
    </source>
</evidence>
<keyword evidence="6 8" id="KW-0418">Kinase</keyword>
<dbReference type="PROSITE" id="PS00902">
    <property type="entry name" value="GLUTAMATE_5_KINASE"/>
    <property type="match status" value="1"/>
</dbReference>
<evidence type="ECO:0000256" key="3">
    <source>
        <dbReference type="ARBA" id="ARBA00022650"/>
    </source>
</evidence>
<gene>
    <name evidence="8 11" type="primary">proB</name>
    <name evidence="11" type="ORF">NCTC13159_03172</name>
    <name evidence="10" type="ORF">RO07_05485</name>
</gene>
<feature type="binding site" evidence="8">
    <location>
        <begin position="178"/>
        <end position="179"/>
    </location>
    <ligand>
        <name>ATP</name>
        <dbReference type="ChEBI" id="CHEBI:30616"/>
    </ligand>
</feature>
<dbReference type="InterPro" id="IPR036393">
    <property type="entry name" value="AceGlu_kinase-like_sf"/>
</dbReference>
<keyword evidence="7 8" id="KW-0067">ATP-binding</keyword>
<proteinExistence type="inferred from homology"/>
<dbReference type="InterPro" id="IPR019797">
    <property type="entry name" value="Glutamate_5-kinase_CS"/>
</dbReference>
<dbReference type="InterPro" id="IPR001057">
    <property type="entry name" value="Glu/AcGlu_kinase"/>
</dbReference>
<dbReference type="SMART" id="SM00359">
    <property type="entry name" value="PUA"/>
    <property type="match status" value="1"/>
</dbReference>
<reference evidence="11 13" key="3">
    <citation type="submission" date="2018-06" db="EMBL/GenBank/DDBJ databases">
        <authorList>
            <consortium name="Pathogen Informatics"/>
            <person name="Doyle S."/>
        </authorList>
    </citation>
    <scope>NUCLEOTIDE SEQUENCE [LARGE SCALE GENOMIC DNA]</scope>
    <source>
        <strain evidence="11 13">NCTC13159</strain>
    </source>
</reference>
<dbReference type="PRINTS" id="PR00474">
    <property type="entry name" value="GLU5KINASE"/>
</dbReference>
<evidence type="ECO:0000256" key="2">
    <source>
        <dbReference type="ARBA" id="ARBA00022605"/>
    </source>
</evidence>
<dbReference type="FunFam" id="2.30.130.10:FF:000007">
    <property type="entry name" value="Glutamate 5-kinase"/>
    <property type="match status" value="1"/>
</dbReference>
<dbReference type="CDD" id="cd21157">
    <property type="entry name" value="PUA_G5K"/>
    <property type="match status" value="1"/>
</dbReference>
<dbReference type="InterPro" id="IPR002478">
    <property type="entry name" value="PUA"/>
</dbReference>
<dbReference type="AlphaFoldDB" id="A0AAJ4ZE65"/>
<dbReference type="EMBL" id="CP010310">
    <property type="protein sequence ID" value="AJC20062.1"/>
    <property type="molecule type" value="Genomic_DNA"/>
</dbReference>
<dbReference type="InterPro" id="IPR005715">
    <property type="entry name" value="Glu_5kinase/COase_Synthase"/>
</dbReference>
<dbReference type="InterPro" id="IPR041739">
    <property type="entry name" value="G5K_ProB"/>
</dbReference>
<sequence>MRSVIADAKRLVVKVGSSLVTNDGRGLDDVAIARWAQQIAALRHGGDGRPPKQVVLVSSGAIAEGMQRLGWARRPKAIDELQAAAAVGQMGLAQVYETRFAEHGVRTAQILLTHADLADRERYLNARTTLLTLLRLGVVPIINENDTVVTDEIKFGDNDTLGALVTNLIDGDALVILTDQSGLYTADPRKHPDAEFVHEAEAGDERLEAMAGGAGTNIGRGGMLTKILAAKRAATSGAHTVIASGREADVLVRLASGESIGTQLVARTAVLTARKQWMADHLQVRGRVVIDAGACKKLMEEGKSLLPIGVIDVEGTFARGEVIACVDEAGHEVARGLSNYSASETRLIRRHPSSDIEQILGFANEPELIHRDNLILR</sequence>
<feature type="domain" description="PUA" evidence="9">
    <location>
        <begin position="286"/>
        <end position="369"/>
    </location>
</feature>
<comment type="catalytic activity">
    <reaction evidence="8">
        <text>L-glutamate + ATP = L-glutamyl 5-phosphate + ADP</text>
        <dbReference type="Rhea" id="RHEA:14877"/>
        <dbReference type="ChEBI" id="CHEBI:29985"/>
        <dbReference type="ChEBI" id="CHEBI:30616"/>
        <dbReference type="ChEBI" id="CHEBI:58274"/>
        <dbReference type="ChEBI" id="CHEBI:456216"/>
        <dbReference type="EC" id="2.7.2.11"/>
    </reaction>
</comment>
<keyword evidence="1 8" id="KW-0963">Cytoplasm</keyword>
<organism evidence="11 13">
    <name type="scientific">Pandoraea pulmonicola</name>
    <dbReference type="NCBI Taxonomy" id="93221"/>
    <lineage>
        <taxon>Bacteria</taxon>
        <taxon>Pseudomonadati</taxon>
        <taxon>Pseudomonadota</taxon>
        <taxon>Betaproteobacteria</taxon>
        <taxon>Burkholderiales</taxon>
        <taxon>Burkholderiaceae</taxon>
        <taxon>Pandoraea</taxon>
    </lineage>
</organism>
<evidence type="ECO:0000256" key="5">
    <source>
        <dbReference type="ARBA" id="ARBA00022741"/>
    </source>
</evidence>
<evidence type="ECO:0000313" key="13">
    <source>
        <dbReference type="Proteomes" id="UP000254589"/>
    </source>
</evidence>
<dbReference type="PROSITE" id="PS50890">
    <property type="entry name" value="PUA"/>
    <property type="match status" value="1"/>
</dbReference>
<dbReference type="FunFam" id="3.40.1160.10:FF:000018">
    <property type="entry name" value="Glutamate 5-kinase"/>
    <property type="match status" value="1"/>
</dbReference>
<dbReference type="InterPro" id="IPR011529">
    <property type="entry name" value="Glu_5kinase"/>
</dbReference>
<evidence type="ECO:0000313" key="12">
    <source>
        <dbReference type="Proteomes" id="UP000035086"/>
    </source>
</evidence>
<dbReference type="InterPro" id="IPR036974">
    <property type="entry name" value="PUA_sf"/>
</dbReference>
<dbReference type="PANTHER" id="PTHR43654">
    <property type="entry name" value="GLUTAMATE 5-KINASE"/>
    <property type="match status" value="1"/>
</dbReference>
<dbReference type="Gene3D" id="2.30.130.10">
    <property type="entry name" value="PUA domain"/>
    <property type="match status" value="1"/>
</dbReference>
<dbReference type="GO" id="GO:0004349">
    <property type="term" value="F:glutamate 5-kinase activity"/>
    <property type="evidence" value="ECO:0007669"/>
    <property type="project" value="UniProtKB-UniRule"/>
</dbReference>
<dbReference type="PIRSF" id="PIRSF000729">
    <property type="entry name" value="GK"/>
    <property type="match status" value="1"/>
</dbReference>
<accession>A0AAJ4ZE65</accession>
<protein>
    <recommendedName>
        <fullName evidence="8">Glutamate 5-kinase</fullName>
        <ecNumber evidence="8">2.7.2.11</ecNumber>
    </recommendedName>
    <alternativeName>
        <fullName evidence="8">Gamma-glutamyl kinase</fullName>
        <shortName evidence="8">GK</shortName>
    </alternativeName>
</protein>
<dbReference type="SUPFAM" id="SSF88697">
    <property type="entry name" value="PUA domain-like"/>
    <property type="match status" value="1"/>
</dbReference>
<evidence type="ECO:0000256" key="7">
    <source>
        <dbReference type="ARBA" id="ARBA00022840"/>
    </source>
</evidence>
<keyword evidence="4 8" id="KW-0808">Transferase</keyword>
<evidence type="ECO:0000259" key="9">
    <source>
        <dbReference type="SMART" id="SM00359"/>
    </source>
</evidence>
<evidence type="ECO:0000256" key="6">
    <source>
        <dbReference type="ARBA" id="ARBA00022777"/>
    </source>
</evidence>
<keyword evidence="12" id="KW-1185">Reference proteome</keyword>
<comment type="caution">
    <text evidence="8">Lacks conserved residue(s) required for the propagation of feature annotation.</text>
</comment>
<feature type="binding site" evidence="8">
    <location>
        <position position="59"/>
    </location>
    <ligand>
        <name>substrate</name>
    </ligand>
</feature>
<dbReference type="CDD" id="cd04242">
    <property type="entry name" value="AAK_G5K_ProB"/>
    <property type="match status" value="1"/>
</dbReference>
<dbReference type="SUPFAM" id="SSF53633">
    <property type="entry name" value="Carbamate kinase-like"/>
    <property type="match status" value="1"/>
</dbReference>
<comment type="function">
    <text evidence="8">Catalyzes the transfer of a phosphate group to glutamate to form L-glutamate 5-phosphate.</text>
</comment>
<dbReference type="InterPro" id="IPR001048">
    <property type="entry name" value="Asp/Glu/Uridylate_kinase"/>
</dbReference>
<dbReference type="PANTHER" id="PTHR43654:SF1">
    <property type="entry name" value="ISOPENTENYL PHOSPHATE KINASE"/>
    <property type="match status" value="1"/>
</dbReference>
<dbReference type="Gene3D" id="3.40.1160.10">
    <property type="entry name" value="Acetylglutamate kinase-like"/>
    <property type="match status" value="1"/>
</dbReference>
<dbReference type="GO" id="GO:0003723">
    <property type="term" value="F:RNA binding"/>
    <property type="evidence" value="ECO:0007669"/>
    <property type="project" value="InterPro"/>
</dbReference>
<dbReference type="InterPro" id="IPR015947">
    <property type="entry name" value="PUA-like_sf"/>
</dbReference>
<dbReference type="GO" id="GO:0005524">
    <property type="term" value="F:ATP binding"/>
    <property type="evidence" value="ECO:0007669"/>
    <property type="project" value="UniProtKB-KW"/>
</dbReference>
<keyword evidence="3 8" id="KW-0641">Proline biosynthesis</keyword>
<dbReference type="Pfam" id="PF01472">
    <property type="entry name" value="PUA"/>
    <property type="match status" value="1"/>
</dbReference>
<dbReference type="GO" id="GO:0055129">
    <property type="term" value="P:L-proline biosynthetic process"/>
    <property type="evidence" value="ECO:0007669"/>
    <property type="project" value="UniProtKB-UniRule"/>
</dbReference>
<dbReference type="HAMAP" id="MF_00456">
    <property type="entry name" value="ProB"/>
    <property type="match status" value="1"/>
</dbReference>
<dbReference type="Proteomes" id="UP000254589">
    <property type="component" value="Unassembled WGS sequence"/>
</dbReference>
<comment type="similarity">
    <text evidence="8">Belongs to the glutamate 5-kinase family.</text>
</comment>
<feature type="binding site" evidence="8">
    <location>
        <position position="158"/>
    </location>
    <ligand>
        <name>substrate</name>
    </ligand>
</feature>
<evidence type="ECO:0000313" key="10">
    <source>
        <dbReference type="EMBL" id="AJC20062.1"/>
    </source>
</evidence>
<reference evidence="10" key="2">
    <citation type="submission" date="2016-11" db="EMBL/GenBank/DDBJ databases">
        <title>Complete Genome Sequencing of Pandoraea pulmonicola DSM 16583.</title>
        <authorList>
            <person name="Chan K.-G."/>
        </authorList>
    </citation>
    <scope>NUCLEOTIDE SEQUENCE</scope>
    <source>
        <strain evidence="10">DSM 16583</strain>
    </source>
</reference>
<dbReference type="NCBIfam" id="TIGR01027">
    <property type="entry name" value="proB"/>
    <property type="match status" value="1"/>
</dbReference>
<dbReference type="EC" id="2.7.2.11" evidence="8"/>
<feature type="binding site" evidence="8">
    <location>
        <position position="14"/>
    </location>
    <ligand>
        <name>ATP</name>
        <dbReference type="ChEBI" id="CHEBI:30616"/>
    </ligand>
</feature>
<feature type="binding site" evidence="8">
    <location>
        <position position="146"/>
    </location>
    <ligand>
        <name>substrate</name>
    </ligand>
</feature>
<keyword evidence="2 8" id="KW-0028">Amino-acid biosynthesis</keyword>
<evidence type="ECO:0000256" key="4">
    <source>
        <dbReference type="ARBA" id="ARBA00022679"/>
    </source>
</evidence>
<evidence type="ECO:0000256" key="8">
    <source>
        <dbReference type="HAMAP-Rule" id="MF_00456"/>
    </source>
</evidence>
<comment type="subcellular location">
    <subcellularLocation>
        <location evidence="8">Cytoplasm</location>
    </subcellularLocation>
</comment>
<dbReference type="RefSeq" id="WP_039405950.1">
    <property type="nucleotide sequence ID" value="NZ_CP010310.2"/>
</dbReference>
<name>A0AAJ4ZE65_PANPU</name>
<evidence type="ECO:0000313" key="11">
    <source>
        <dbReference type="EMBL" id="SUA91660.1"/>
    </source>
</evidence>
<dbReference type="Pfam" id="PF00696">
    <property type="entry name" value="AA_kinase"/>
    <property type="match status" value="1"/>
</dbReference>
<dbReference type="GO" id="GO:0005829">
    <property type="term" value="C:cytosol"/>
    <property type="evidence" value="ECO:0007669"/>
    <property type="project" value="TreeGrafter"/>
</dbReference>
<dbReference type="EMBL" id="UGSJ01000001">
    <property type="protein sequence ID" value="SUA91660.1"/>
    <property type="molecule type" value="Genomic_DNA"/>
</dbReference>
<dbReference type="KEGG" id="ppul:RO07_05485"/>